<organism evidence="1 2">
    <name type="scientific">Alteromonas pelagimontana</name>
    <dbReference type="NCBI Taxonomy" id="1858656"/>
    <lineage>
        <taxon>Bacteria</taxon>
        <taxon>Pseudomonadati</taxon>
        <taxon>Pseudomonadota</taxon>
        <taxon>Gammaproteobacteria</taxon>
        <taxon>Alteromonadales</taxon>
        <taxon>Alteromonadaceae</taxon>
        <taxon>Alteromonas/Salinimonas group</taxon>
        <taxon>Alteromonas</taxon>
    </lineage>
</organism>
<protein>
    <recommendedName>
        <fullName evidence="3">Apea-like HEPN domain-containing protein</fullName>
    </recommendedName>
</protein>
<name>A0A6M4MGT4_9ALTE</name>
<dbReference type="EMBL" id="CP052766">
    <property type="protein sequence ID" value="QJR82167.1"/>
    <property type="molecule type" value="Genomic_DNA"/>
</dbReference>
<evidence type="ECO:0008006" key="3">
    <source>
        <dbReference type="Google" id="ProtNLM"/>
    </source>
</evidence>
<accession>A0A6M4MGT4</accession>
<reference evidence="1 2" key="2">
    <citation type="submission" date="2020-04" db="EMBL/GenBank/DDBJ databases">
        <title>Complete genome sequence of Alteromonas pelagimontana 5.12T.</title>
        <authorList>
            <person name="Sinha R.K."/>
            <person name="Krishnan K.P."/>
            <person name="Kurian J.P."/>
        </authorList>
    </citation>
    <scope>NUCLEOTIDE SEQUENCE [LARGE SCALE GENOMIC DNA]</scope>
    <source>
        <strain evidence="1 2">5.12</strain>
    </source>
</reference>
<proteinExistence type="predicted"/>
<evidence type="ECO:0000313" key="2">
    <source>
        <dbReference type="Proteomes" id="UP000219285"/>
    </source>
</evidence>
<keyword evidence="2" id="KW-1185">Reference proteome</keyword>
<reference evidence="2" key="1">
    <citation type="submission" date="2014-12" db="EMBL/GenBank/DDBJ databases">
        <title>Complete genome sequence of a multi-drug resistant Klebsiella pneumoniae.</title>
        <authorList>
            <person name="Hua X."/>
            <person name="Chen Q."/>
            <person name="Li X."/>
            <person name="Feng Y."/>
            <person name="Ruan Z."/>
            <person name="Yu Y."/>
        </authorList>
    </citation>
    <scope>NUCLEOTIDE SEQUENCE [LARGE SCALE GENOMIC DNA]</scope>
    <source>
        <strain evidence="2">5.12</strain>
    </source>
</reference>
<dbReference type="Proteomes" id="UP000219285">
    <property type="component" value="Chromosome"/>
</dbReference>
<gene>
    <name evidence="1" type="ORF">CA267_016120</name>
</gene>
<dbReference type="KEGG" id="apel:CA267_016120"/>
<dbReference type="OrthoDB" id="1425096at2"/>
<dbReference type="AlphaFoldDB" id="A0A6M4MGT4"/>
<sequence length="113" mass="13090">MNSRYVYQPFWDYQNGNLTEEEFKSRFAASKSRAAKALGNTQTQVVLQLVLQRLYTLRNQLIHGGATWSSRVNRDQLRDANCFLHQLVPALLDIMMKNPNELWGDSNYPVVMP</sequence>
<dbReference type="RefSeq" id="WP_075609838.1">
    <property type="nucleotide sequence ID" value="NZ_CP052766.1"/>
</dbReference>
<evidence type="ECO:0000313" key="1">
    <source>
        <dbReference type="EMBL" id="QJR82167.1"/>
    </source>
</evidence>